<accession>A0A1U7JA27</accession>
<sequence>MPKTPLQTPLRQLYDEDFVRWVEATAACLKNRDTEQLDWDGLIEEIEDLGKSAKRELESRLSVLLVHLLKRCYVNLPNDYRGWQLTILEQRNALKRLLKQSPSLKTYFQGVLDEVYQDALAEAIAAYPTTEFPTAYPFSKELPALLAEEFWR</sequence>
<evidence type="ECO:0000313" key="2">
    <source>
        <dbReference type="Proteomes" id="UP000185557"/>
    </source>
</evidence>
<dbReference type="AlphaFoldDB" id="A0A1U7JA27"/>
<evidence type="ECO:0008006" key="3">
    <source>
        <dbReference type="Google" id="ProtNLM"/>
    </source>
</evidence>
<dbReference type="PANTHER" id="PTHR34235:SF4">
    <property type="entry name" value="SLR0291 PROTEIN"/>
    <property type="match status" value="1"/>
</dbReference>
<gene>
    <name evidence="1" type="ORF">NIES30_00570</name>
</gene>
<dbReference type="InterPro" id="IPR002636">
    <property type="entry name" value="DUF29"/>
</dbReference>
<dbReference type="Pfam" id="PF01724">
    <property type="entry name" value="DUF29"/>
    <property type="match status" value="1"/>
</dbReference>
<dbReference type="Gene3D" id="1.20.1220.20">
    <property type="entry name" value="Uncharcterised protein PF01724"/>
    <property type="match status" value="1"/>
</dbReference>
<dbReference type="RefSeq" id="WP_073606449.1">
    <property type="nucleotide sequence ID" value="NZ_MRCG01000001.1"/>
</dbReference>
<dbReference type="EMBL" id="MRCG01000001">
    <property type="protein sequence ID" value="OKH50634.1"/>
    <property type="molecule type" value="Genomic_DNA"/>
</dbReference>
<comment type="caution">
    <text evidence="1">The sequence shown here is derived from an EMBL/GenBank/DDBJ whole genome shotgun (WGS) entry which is preliminary data.</text>
</comment>
<name>A0A1U7JA27_9CYAN</name>
<dbReference type="PANTHER" id="PTHR34235">
    <property type="entry name" value="SLR1203 PROTEIN-RELATED"/>
    <property type="match status" value="1"/>
</dbReference>
<reference evidence="1 2" key="1">
    <citation type="submission" date="2016-11" db="EMBL/GenBank/DDBJ databases">
        <title>Draft Genome Sequences of Nine Cyanobacterial Strains from Diverse Habitats.</title>
        <authorList>
            <person name="Zhu T."/>
            <person name="Hou S."/>
            <person name="Lu X."/>
            <person name="Hess W.R."/>
        </authorList>
    </citation>
    <scope>NUCLEOTIDE SEQUENCE [LARGE SCALE GENOMIC DNA]</scope>
    <source>
        <strain evidence="1 2">NIES-30</strain>
    </source>
</reference>
<protein>
    <recommendedName>
        <fullName evidence="3">DUF29 domain-containing protein</fullName>
    </recommendedName>
</protein>
<organism evidence="1 2">
    <name type="scientific">Phormidium tenue NIES-30</name>
    <dbReference type="NCBI Taxonomy" id="549789"/>
    <lineage>
        <taxon>Bacteria</taxon>
        <taxon>Bacillati</taxon>
        <taxon>Cyanobacteriota</taxon>
        <taxon>Cyanophyceae</taxon>
        <taxon>Oscillatoriophycideae</taxon>
        <taxon>Oscillatoriales</taxon>
        <taxon>Oscillatoriaceae</taxon>
        <taxon>Phormidium</taxon>
    </lineage>
</organism>
<dbReference type="Proteomes" id="UP000185557">
    <property type="component" value="Unassembled WGS sequence"/>
</dbReference>
<evidence type="ECO:0000313" key="1">
    <source>
        <dbReference type="EMBL" id="OKH50634.1"/>
    </source>
</evidence>
<dbReference type="STRING" id="549789.NIES30_00570"/>
<dbReference type="OrthoDB" id="5769308at2"/>
<proteinExistence type="predicted"/>
<keyword evidence="2" id="KW-1185">Reference proteome</keyword>